<name>A0ABN1Z4R3_9ACTN</name>
<keyword evidence="1" id="KW-1133">Transmembrane helix</keyword>
<dbReference type="InterPro" id="IPR010773">
    <property type="entry name" value="Mycophage_PG1_Gp7"/>
</dbReference>
<dbReference type="Pfam" id="PF07098">
    <property type="entry name" value="DUF1360"/>
    <property type="match status" value="1"/>
</dbReference>
<dbReference type="EMBL" id="BAAAIZ010000090">
    <property type="protein sequence ID" value="GAA1431864.1"/>
    <property type="molecule type" value="Genomic_DNA"/>
</dbReference>
<sequence length="118" mass="13053">MDQRDGGLMDLWLLLIVMSLATYRLTRFVVEDTFPPMLWVRHRLVGGWTGPDGETPVYRARWVPQWLADLLSCPYCASGWIAAGVTAGVWAVAGLPVPLLCWVAVWAVGGLLAAQEWA</sequence>
<proteinExistence type="predicted"/>
<gene>
    <name evidence="2" type="ORF">GCM10009601_51770</name>
</gene>
<protein>
    <recommendedName>
        <fullName evidence="4">DUF1360 domain-containing protein</fullName>
    </recommendedName>
</protein>
<organism evidence="2 3">
    <name type="scientific">Streptomyces thermospinosisporus</name>
    <dbReference type="NCBI Taxonomy" id="161482"/>
    <lineage>
        <taxon>Bacteria</taxon>
        <taxon>Bacillati</taxon>
        <taxon>Actinomycetota</taxon>
        <taxon>Actinomycetes</taxon>
        <taxon>Kitasatosporales</taxon>
        <taxon>Streptomycetaceae</taxon>
        <taxon>Streptomyces</taxon>
    </lineage>
</organism>
<reference evidence="2 3" key="1">
    <citation type="journal article" date="2019" name="Int. J. Syst. Evol. Microbiol.">
        <title>The Global Catalogue of Microorganisms (GCM) 10K type strain sequencing project: providing services to taxonomists for standard genome sequencing and annotation.</title>
        <authorList>
            <consortium name="The Broad Institute Genomics Platform"/>
            <consortium name="The Broad Institute Genome Sequencing Center for Infectious Disease"/>
            <person name="Wu L."/>
            <person name="Ma J."/>
        </authorList>
    </citation>
    <scope>NUCLEOTIDE SEQUENCE [LARGE SCALE GENOMIC DNA]</scope>
    <source>
        <strain evidence="2 3">JCM 11756</strain>
    </source>
</reference>
<evidence type="ECO:0008006" key="4">
    <source>
        <dbReference type="Google" id="ProtNLM"/>
    </source>
</evidence>
<evidence type="ECO:0000256" key="1">
    <source>
        <dbReference type="SAM" id="Phobius"/>
    </source>
</evidence>
<keyword evidence="1" id="KW-0472">Membrane</keyword>
<keyword evidence="1" id="KW-0812">Transmembrane</keyword>
<feature type="transmembrane region" description="Helical" evidence="1">
    <location>
        <begin position="12"/>
        <end position="30"/>
    </location>
</feature>
<keyword evidence="3" id="KW-1185">Reference proteome</keyword>
<evidence type="ECO:0000313" key="3">
    <source>
        <dbReference type="Proteomes" id="UP001500973"/>
    </source>
</evidence>
<accession>A0ABN1Z4R3</accession>
<dbReference type="Proteomes" id="UP001500973">
    <property type="component" value="Unassembled WGS sequence"/>
</dbReference>
<comment type="caution">
    <text evidence="2">The sequence shown here is derived from an EMBL/GenBank/DDBJ whole genome shotgun (WGS) entry which is preliminary data.</text>
</comment>
<feature type="transmembrane region" description="Helical" evidence="1">
    <location>
        <begin position="89"/>
        <end position="114"/>
    </location>
</feature>
<evidence type="ECO:0000313" key="2">
    <source>
        <dbReference type="EMBL" id="GAA1431864.1"/>
    </source>
</evidence>